<sequence>MYVVTNRWVHEGETGLAQFGDKPNQGGSNNLRLANITRDGDAWQVDFIPDEPLPQEEVKALIQEFGLPLKPDDTFYPSLRVACEIARRVRREKRHVLFFVHGYNNDMHDLLSSAQALESRYGVEVVAFSWPANGGGLHGRLSYKSDKRDARASTGALERVLKFMHQYLQWITNARRERLLARANQEHKSNPEARDELYARLLREDCPFTVNAMYHSMGNYLLKQMLKSSANEGNALLFDNITLCQADTNHLDHPLWVDRLRFRKRLLITINENDYALGLSRAKLGSEQLARLGHYLQDLTSRHAYYVNLTDTPRVRNSHSPFGEPAEKNEKVAAFFQAAFRGGSAERGLKYHPEGNWYAPK</sequence>
<dbReference type="RefSeq" id="WP_109679909.1">
    <property type="nucleotide sequence ID" value="NZ_CP086615.1"/>
</dbReference>
<dbReference type="Proteomes" id="UP000245474">
    <property type="component" value="Unassembled WGS sequence"/>
</dbReference>
<dbReference type="OrthoDB" id="9797755at2"/>
<dbReference type="InterPro" id="IPR010297">
    <property type="entry name" value="DUF900_hydrolase"/>
</dbReference>
<keyword evidence="2" id="KW-1185">Reference proteome</keyword>
<gene>
    <name evidence="1" type="ORF">DEM34_16340</name>
</gene>
<evidence type="ECO:0008006" key="3">
    <source>
        <dbReference type="Google" id="ProtNLM"/>
    </source>
</evidence>
<accession>A0A2U2MX83</accession>
<dbReference type="SUPFAM" id="SSF53474">
    <property type="entry name" value="alpha/beta-Hydrolases"/>
    <property type="match status" value="1"/>
</dbReference>
<evidence type="ECO:0000313" key="2">
    <source>
        <dbReference type="Proteomes" id="UP000245474"/>
    </source>
</evidence>
<reference evidence="1 2" key="1">
    <citation type="submission" date="2018-05" db="EMBL/GenBank/DDBJ databases">
        <title>Spiribacter halobius sp. nov., a moderately halophilic bacterium isolated from marine solar saltern.</title>
        <authorList>
            <person name="Zheng W.-S."/>
            <person name="Lu D.-C."/>
            <person name="Du Z.-J."/>
        </authorList>
    </citation>
    <scope>NUCLEOTIDE SEQUENCE [LARGE SCALE GENOMIC DNA]</scope>
    <source>
        <strain evidence="1 2">E85</strain>
    </source>
</reference>
<dbReference type="InterPro" id="IPR029058">
    <property type="entry name" value="AB_hydrolase_fold"/>
</dbReference>
<dbReference type="AlphaFoldDB" id="A0A2U2MX83"/>
<proteinExistence type="predicted"/>
<name>A0A2U2MX83_9GAMM</name>
<comment type="caution">
    <text evidence="1">The sequence shown here is derived from an EMBL/GenBank/DDBJ whole genome shotgun (WGS) entry which is preliminary data.</text>
</comment>
<organism evidence="1 2">
    <name type="scientific">Sediminicurvatus halobius</name>
    <dbReference type="NCBI Taxonomy" id="2182432"/>
    <lineage>
        <taxon>Bacteria</taxon>
        <taxon>Pseudomonadati</taxon>
        <taxon>Pseudomonadota</taxon>
        <taxon>Gammaproteobacteria</taxon>
        <taxon>Chromatiales</taxon>
        <taxon>Ectothiorhodospiraceae</taxon>
        <taxon>Sediminicurvatus</taxon>
    </lineage>
</organism>
<evidence type="ECO:0000313" key="1">
    <source>
        <dbReference type="EMBL" id="PWG61467.1"/>
    </source>
</evidence>
<dbReference type="Pfam" id="PF05990">
    <property type="entry name" value="DUF900"/>
    <property type="match status" value="1"/>
</dbReference>
<protein>
    <recommendedName>
        <fullName evidence="3">Alpha/beta hydrolase</fullName>
    </recommendedName>
</protein>
<dbReference type="EMBL" id="QFFI01000034">
    <property type="protein sequence ID" value="PWG61467.1"/>
    <property type="molecule type" value="Genomic_DNA"/>
</dbReference>